<evidence type="ECO:0000313" key="2">
    <source>
        <dbReference type="Proteomes" id="UP000076502"/>
    </source>
</evidence>
<name>A0A154PRB1_DUFNO</name>
<keyword evidence="2" id="KW-1185">Reference proteome</keyword>
<gene>
    <name evidence="1" type="ORF">WN55_06892</name>
</gene>
<dbReference type="Proteomes" id="UP000076502">
    <property type="component" value="Unassembled WGS sequence"/>
</dbReference>
<sequence>MRNERYLHRISQAAAASHRSDQPIATYARKKCGQTYEHPSLESRAKFSIAARLVPAIFILPVSPNGLGEFRLSRISADRKVHYTG</sequence>
<organism evidence="1 2">
    <name type="scientific">Dufourea novaeangliae</name>
    <name type="common">Sweat bee</name>
    <dbReference type="NCBI Taxonomy" id="178035"/>
    <lineage>
        <taxon>Eukaryota</taxon>
        <taxon>Metazoa</taxon>
        <taxon>Ecdysozoa</taxon>
        <taxon>Arthropoda</taxon>
        <taxon>Hexapoda</taxon>
        <taxon>Insecta</taxon>
        <taxon>Pterygota</taxon>
        <taxon>Neoptera</taxon>
        <taxon>Endopterygota</taxon>
        <taxon>Hymenoptera</taxon>
        <taxon>Apocrita</taxon>
        <taxon>Aculeata</taxon>
        <taxon>Apoidea</taxon>
        <taxon>Anthophila</taxon>
        <taxon>Halictidae</taxon>
        <taxon>Rophitinae</taxon>
        <taxon>Dufourea</taxon>
    </lineage>
</organism>
<reference evidence="1 2" key="1">
    <citation type="submission" date="2015-07" db="EMBL/GenBank/DDBJ databases">
        <title>The genome of Dufourea novaeangliae.</title>
        <authorList>
            <person name="Pan H."/>
            <person name="Kapheim K."/>
        </authorList>
    </citation>
    <scope>NUCLEOTIDE SEQUENCE [LARGE SCALE GENOMIC DNA]</scope>
    <source>
        <strain evidence="1">0120121106</strain>
        <tissue evidence="1">Whole body</tissue>
    </source>
</reference>
<accession>A0A154PRB1</accession>
<evidence type="ECO:0000313" key="1">
    <source>
        <dbReference type="EMBL" id="KZC14432.1"/>
    </source>
</evidence>
<dbReference type="EMBL" id="KQ435078">
    <property type="protein sequence ID" value="KZC14432.1"/>
    <property type="molecule type" value="Genomic_DNA"/>
</dbReference>
<dbReference type="AlphaFoldDB" id="A0A154PRB1"/>
<proteinExistence type="predicted"/>
<protein>
    <submittedName>
        <fullName evidence="1">Uncharacterized protein</fullName>
    </submittedName>
</protein>